<dbReference type="Pfam" id="PF00096">
    <property type="entry name" value="zf-C2H2"/>
    <property type="match status" value="2"/>
</dbReference>
<dbReference type="GO" id="GO:0000978">
    <property type="term" value="F:RNA polymerase II cis-regulatory region sequence-specific DNA binding"/>
    <property type="evidence" value="ECO:0007669"/>
    <property type="project" value="InterPro"/>
</dbReference>
<dbReference type="GO" id="GO:0005634">
    <property type="term" value="C:nucleus"/>
    <property type="evidence" value="ECO:0007669"/>
    <property type="project" value="UniProtKB-SubCell"/>
</dbReference>
<evidence type="ECO:0000256" key="4">
    <source>
        <dbReference type="ARBA" id="ARBA00022771"/>
    </source>
</evidence>
<keyword evidence="6" id="KW-0539">Nucleus</keyword>
<protein>
    <submittedName>
        <fullName evidence="10">Putative Zinc finger protein zas1</fullName>
    </submittedName>
</protein>
<keyword evidence="2" id="KW-0479">Metal-binding</keyword>
<dbReference type="PANTHER" id="PTHR40626">
    <property type="entry name" value="MIP31509P"/>
    <property type="match status" value="1"/>
</dbReference>
<dbReference type="GO" id="GO:0008270">
    <property type="term" value="F:zinc ion binding"/>
    <property type="evidence" value="ECO:0007669"/>
    <property type="project" value="UniProtKB-KW"/>
</dbReference>
<dbReference type="InterPro" id="IPR036236">
    <property type="entry name" value="Znf_C2H2_sf"/>
</dbReference>
<keyword evidence="3" id="KW-0677">Repeat</keyword>
<dbReference type="Proteomes" id="UP000039046">
    <property type="component" value="Unassembled WGS sequence"/>
</dbReference>
<keyword evidence="5" id="KW-0862">Zinc</keyword>
<feature type="domain" description="C2H2-type" evidence="9">
    <location>
        <begin position="30"/>
        <end position="59"/>
    </location>
</feature>
<dbReference type="AlphaFoldDB" id="A0A0A1SYF5"/>
<sequence>MERSASPQDQGSRSSTSYKRASRKGAPRRFPCEHPGCDKLYSRAEHLQRHQLNHNPKEVFRCDIGDCDQKFVRLDLLARHKKRHTASYTPRNRIPSFDTVGNEHSMQQHHVHLDGRAPSQASYTPQQSHMSVSSHGPHNSAIILTPDSNTAPTPTLQHSMSSRPNPGPPPAWPSPADDRSLHPSMMRHRNSFYGSELPSMPEASPMGAFANVAYHNDDPMAPGNFAAWLFDPQTTYNDLSVASLPFMETGLESTFNNNLHYDYESLNSLSPIDPTPPRSSDVPDEWMTEGRRQEILQWFNIFRKKQPRYDELMPNLIREGNGDMPALSVDMMRECLREFWDNVSPRLPIVHQYTFSPNRCPIFLLCVMLALGAASLRCRDTTGQLSEYGAFADVIISCVRWDILTSDDSMPPAQLWVAQALLLLEFYEKLYSSRKFHERAHIYHPAFLTLLRRGSPLIGRNGTDSPGDTDNAGERAANGMPLDSRTWWVRWAETESMHRVVFAAFMLDIIHAAIFGHAADMAAHEIRLPLPCDDNLWAANSPDVVRQLDANFRMYGVKQVSFLDGLKSALHGKEVKTHSFGRMIIISGLLSVGWHLSHRETHLKWLELRTPPTDLKDNWRKMLLRAFDNWKGSFDVAMSDPMSESGQRGVPNGPINSASLLFHLAHMTPNVDIIDCQVYAGARRLLGRKVSARDYTNATKRMVAWSKLSSTRHAIFHAFKLLHKILVEPQPRRRNSRQPSNGMNQQTMRYSVRNEPDPHRPWIMYFAVLTIWAFVQAYGQPASKPLPLHSPQMGSSAYGRTADYLSKVASLPELDERSASMLQDGLPDLLDVMISILQESNAELMVEARERLCVCKEMLSGTTR</sequence>
<dbReference type="PANTHER" id="PTHR40626:SF11">
    <property type="entry name" value="ZINC FINGER PROTEIN YPR022C"/>
    <property type="match status" value="1"/>
</dbReference>
<evidence type="ECO:0000256" key="2">
    <source>
        <dbReference type="ARBA" id="ARBA00022723"/>
    </source>
</evidence>
<feature type="compositionally biased region" description="Polar residues" evidence="8">
    <location>
        <begin position="1"/>
        <end position="19"/>
    </location>
</feature>
<proteinExistence type="predicted"/>
<dbReference type="OrthoDB" id="1405595at2759"/>
<evidence type="ECO:0000313" key="11">
    <source>
        <dbReference type="Proteomes" id="UP000039046"/>
    </source>
</evidence>
<evidence type="ECO:0000256" key="6">
    <source>
        <dbReference type="ARBA" id="ARBA00023242"/>
    </source>
</evidence>
<evidence type="ECO:0000256" key="5">
    <source>
        <dbReference type="ARBA" id="ARBA00022833"/>
    </source>
</evidence>
<feature type="region of interest" description="Disordered" evidence="8">
    <location>
        <begin position="1"/>
        <end position="34"/>
    </location>
</feature>
<evidence type="ECO:0000256" key="3">
    <source>
        <dbReference type="ARBA" id="ARBA00022737"/>
    </source>
</evidence>
<feature type="domain" description="C2H2-type" evidence="9">
    <location>
        <begin position="60"/>
        <end position="89"/>
    </location>
</feature>
<evidence type="ECO:0000259" key="9">
    <source>
        <dbReference type="PROSITE" id="PS50157"/>
    </source>
</evidence>
<feature type="compositionally biased region" description="Polar residues" evidence="8">
    <location>
        <begin position="146"/>
        <end position="158"/>
    </location>
</feature>
<dbReference type="HOGENOM" id="CLU_006466_0_0_1"/>
<dbReference type="EMBL" id="CDHN01000003">
    <property type="protein sequence ID" value="CEJ89786.1"/>
    <property type="molecule type" value="Genomic_DNA"/>
</dbReference>
<dbReference type="SUPFAM" id="SSF57667">
    <property type="entry name" value="beta-beta-alpha zinc fingers"/>
    <property type="match status" value="1"/>
</dbReference>
<feature type="compositionally biased region" description="Polar residues" evidence="8">
    <location>
        <begin position="119"/>
        <end position="137"/>
    </location>
</feature>
<dbReference type="PROSITE" id="PS00028">
    <property type="entry name" value="ZINC_FINGER_C2H2_1"/>
    <property type="match status" value="2"/>
</dbReference>
<dbReference type="InterPro" id="IPR007219">
    <property type="entry name" value="XnlR_reg_dom"/>
</dbReference>
<gene>
    <name evidence="10" type="ORF">VHEMI05611</name>
</gene>
<comment type="subcellular location">
    <subcellularLocation>
        <location evidence="1">Nucleus</location>
    </subcellularLocation>
</comment>
<dbReference type="Gene3D" id="3.30.160.60">
    <property type="entry name" value="Classic Zinc Finger"/>
    <property type="match status" value="1"/>
</dbReference>
<evidence type="ECO:0000256" key="1">
    <source>
        <dbReference type="ARBA" id="ARBA00004123"/>
    </source>
</evidence>
<dbReference type="InterPro" id="IPR051059">
    <property type="entry name" value="VerF-like"/>
</dbReference>
<accession>A0A0A1SYF5</accession>
<evidence type="ECO:0000256" key="8">
    <source>
        <dbReference type="SAM" id="MobiDB-lite"/>
    </source>
</evidence>
<feature type="region of interest" description="Disordered" evidence="8">
    <location>
        <begin position="729"/>
        <end position="749"/>
    </location>
</feature>
<dbReference type="InterPro" id="IPR013087">
    <property type="entry name" value="Znf_C2H2_type"/>
</dbReference>
<reference evidence="10 11" key="1">
    <citation type="journal article" date="2015" name="Genome Announc.">
        <title>Draft Genome Sequence and Gene Annotation of the Entomopathogenic Fungus Verticillium hemipterigenum.</title>
        <authorList>
            <person name="Horn F."/>
            <person name="Habel A."/>
            <person name="Scharf D.H."/>
            <person name="Dworschak J."/>
            <person name="Brakhage A.A."/>
            <person name="Guthke R."/>
            <person name="Hertweck C."/>
            <person name="Linde J."/>
        </authorList>
    </citation>
    <scope>NUCLEOTIDE SEQUENCE [LARGE SCALE GENOMIC DNA]</scope>
</reference>
<dbReference type="SMART" id="SM00355">
    <property type="entry name" value="ZnF_C2H2"/>
    <property type="match status" value="2"/>
</dbReference>
<dbReference type="STRING" id="1531966.A0A0A1SYF5"/>
<name>A0A0A1SYF5_9HYPO</name>
<keyword evidence="4 7" id="KW-0863">Zinc-finger</keyword>
<evidence type="ECO:0000256" key="7">
    <source>
        <dbReference type="PROSITE-ProRule" id="PRU00042"/>
    </source>
</evidence>
<dbReference type="PROSITE" id="PS50157">
    <property type="entry name" value="ZINC_FINGER_C2H2_2"/>
    <property type="match status" value="2"/>
</dbReference>
<dbReference type="GO" id="GO:0000785">
    <property type="term" value="C:chromatin"/>
    <property type="evidence" value="ECO:0007669"/>
    <property type="project" value="TreeGrafter"/>
</dbReference>
<organism evidence="10 11">
    <name type="scientific">[Torrubiella] hemipterigena</name>
    <dbReference type="NCBI Taxonomy" id="1531966"/>
    <lineage>
        <taxon>Eukaryota</taxon>
        <taxon>Fungi</taxon>
        <taxon>Dikarya</taxon>
        <taxon>Ascomycota</taxon>
        <taxon>Pezizomycotina</taxon>
        <taxon>Sordariomycetes</taxon>
        <taxon>Hypocreomycetidae</taxon>
        <taxon>Hypocreales</taxon>
        <taxon>Clavicipitaceae</taxon>
        <taxon>Clavicipitaceae incertae sedis</taxon>
        <taxon>'Torrubiella' clade</taxon>
    </lineage>
</organism>
<dbReference type="CDD" id="cd12148">
    <property type="entry name" value="fungal_TF_MHR"/>
    <property type="match status" value="1"/>
</dbReference>
<keyword evidence="11" id="KW-1185">Reference proteome</keyword>
<dbReference type="Pfam" id="PF04082">
    <property type="entry name" value="Fungal_trans"/>
    <property type="match status" value="1"/>
</dbReference>
<dbReference type="GO" id="GO:0000981">
    <property type="term" value="F:DNA-binding transcription factor activity, RNA polymerase II-specific"/>
    <property type="evidence" value="ECO:0007669"/>
    <property type="project" value="InterPro"/>
</dbReference>
<feature type="region of interest" description="Disordered" evidence="8">
    <location>
        <begin position="112"/>
        <end position="184"/>
    </location>
</feature>
<dbReference type="GO" id="GO:0006351">
    <property type="term" value="P:DNA-templated transcription"/>
    <property type="evidence" value="ECO:0007669"/>
    <property type="project" value="InterPro"/>
</dbReference>
<evidence type="ECO:0000313" key="10">
    <source>
        <dbReference type="EMBL" id="CEJ89786.1"/>
    </source>
</evidence>